<dbReference type="PANTHER" id="PTHR45947">
    <property type="entry name" value="SULFOQUINOVOSYL TRANSFERASE SQD2"/>
    <property type="match status" value="1"/>
</dbReference>
<dbReference type="GO" id="GO:0016757">
    <property type="term" value="F:glycosyltransferase activity"/>
    <property type="evidence" value="ECO:0007669"/>
    <property type="project" value="UniProtKB-KW"/>
</dbReference>
<sequence length="396" mass="43985">MKRLLFITERFAPDLGGLASSATRLVTTLSQLGIAIDVVTWSRYLQPGEVLPPETLEQNVCIYRIGLYRHWDMTMPHTLNVLDWLHPSHAYDAVWGHYLFPSGFLATWFAGLKGLASTVSARGNDIDREMFPPGDFARLQWTLQHTKVVTAVSADMSRKIQLLSGRNDVLVLKNAVDTEIFSLSLQATSLGLDKQNPPATREALGIAPDEVVLGFCGELREKKGQKFLLNALTTVRQVRPACLLIIGEVRTSQESILHLYKTHEPENAQRIVITGHLPNPKMVAEYLRLCDVYLQPSLWEGMPNALLEAMACGCCCIASDAGGIAEVIVHGQNGFLLPRSHLHKLGEAVLECLAIPLEEKHQITQAARDRILTEYSIAQEKLQLQTLIDRLIPNSA</sequence>
<name>A0A951PUW5_9NOST</name>
<comment type="caution">
    <text evidence="2">The sequence shown here is derived from an EMBL/GenBank/DDBJ whole genome shotgun (WGS) entry which is preliminary data.</text>
</comment>
<evidence type="ECO:0000313" key="3">
    <source>
        <dbReference type="Proteomes" id="UP000715781"/>
    </source>
</evidence>
<gene>
    <name evidence="2" type="ORF">KME32_06180</name>
</gene>
<proteinExistence type="predicted"/>
<dbReference type="Proteomes" id="UP000715781">
    <property type="component" value="Unassembled WGS sequence"/>
</dbReference>
<organism evidence="2 3">
    <name type="scientific">Mojavia pulchra JT2-VF2</name>
    <dbReference type="NCBI Taxonomy" id="287848"/>
    <lineage>
        <taxon>Bacteria</taxon>
        <taxon>Bacillati</taxon>
        <taxon>Cyanobacteriota</taxon>
        <taxon>Cyanophyceae</taxon>
        <taxon>Nostocales</taxon>
        <taxon>Nostocaceae</taxon>
    </lineage>
</organism>
<keyword evidence="2" id="KW-0328">Glycosyltransferase</keyword>
<dbReference type="Pfam" id="PF13692">
    <property type="entry name" value="Glyco_trans_1_4"/>
    <property type="match status" value="1"/>
</dbReference>
<dbReference type="Gene3D" id="3.40.50.2000">
    <property type="entry name" value="Glycogen Phosphorylase B"/>
    <property type="match status" value="2"/>
</dbReference>
<dbReference type="InterPro" id="IPR028098">
    <property type="entry name" value="Glyco_trans_4-like_N"/>
</dbReference>
<dbReference type="PANTHER" id="PTHR45947:SF15">
    <property type="entry name" value="TEICHURONIC ACID BIOSYNTHESIS GLYCOSYLTRANSFERASE TUAC-RELATED"/>
    <property type="match status" value="1"/>
</dbReference>
<dbReference type="SUPFAM" id="SSF53756">
    <property type="entry name" value="UDP-Glycosyltransferase/glycogen phosphorylase"/>
    <property type="match status" value="1"/>
</dbReference>
<dbReference type="Pfam" id="PF13579">
    <property type="entry name" value="Glyco_trans_4_4"/>
    <property type="match status" value="1"/>
</dbReference>
<accession>A0A951PUW5</accession>
<keyword evidence="2" id="KW-0808">Transferase</keyword>
<dbReference type="EMBL" id="JAHHHN010000003">
    <property type="protein sequence ID" value="MBW4560739.1"/>
    <property type="molecule type" value="Genomic_DNA"/>
</dbReference>
<dbReference type="EC" id="2.4.-.-" evidence="2"/>
<reference evidence="2" key="1">
    <citation type="submission" date="2021-05" db="EMBL/GenBank/DDBJ databases">
        <authorList>
            <person name="Pietrasiak N."/>
            <person name="Ward R."/>
            <person name="Stajich J.E."/>
            <person name="Kurbessoian T."/>
        </authorList>
    </citation>
    <scope>NUCLEOTIDE SEQUENCE</scope>
    <source>
        <strain evidence="2">JT2-VF2</strain>
    </source>
</reference>
<evidence type="ECO:0000313" key="2">
    <source>
        <dbReference type="EMBL" id="MBW4560739.1"/>
    </source>
</evidence>
<protein>
    <submittedName>
        <fullName evidence="2">Glycosyltransferase</fullName>
        <ecNumber evidence="2">2.4.-.-</ecNumber>
    </submittedName>
</protein>
<dbReference type="InterPro" id="IPR050194">
    <property type="entry name" value="Glycosyltransferase_grp1"/>
</dbReference>
<evidence type="ECO:0000259" key="1">
    <source>
        <dbReference type="Pfam" id="PF13579"/>
    </source>
</evidence>
<reference evidence="2" key="2">
    <citation type="journal article" date="2022" name="Microbiol. Resour. Announc.">
        <title>Metagenome Sequencing to Explore Phylogenomics of Terrestrial Cyanobacteria.</title>
        <authorList>
            <person name="Ward R.D."/>
            <person name="Stajich J.E."/>
            <person name="Johansen J.R."/>
            <person name="Huntemann M."/>
            <person name="Clum A."/>
            <person name="Foster B."/>
            <person name="Foster B."/>
            <person name="Roux S."/>
            <person name="Palaniappan K."/>
            <person name="Varghese N."/>
            <person name="Mukherjee S."/>
            <person name="Reddy T.B.K."/>
            <person name="Daum C."/>
            <person name="Copeland A."/>
            <person name="Chen I.A."/>
            <person name="Ivanova N.N."/>
            <person name="Kyrpides N.C."/>
            <person name="Shapiro N."/>
            <person name="Eloe-Fadrosh E.A."/>
            <person name="Pietrasiak N."/>
        </authorList>
    </citation>
    <scope>NUCLEOTIDE SEQUENCE</scope>
    <source>
        <strain evidence="2">JT2-VF2</strain>
    </source>
</reference>
<dbReference type="AlphaFoldDB" id="A0A951PUW5"/>
<feature type="domain" description="Glycosyltransferase subfamily 4-like N-terminal" evidence="1">
    <location>
        <begin position="16"/>
        <end position="172"/>
    </location>
</feature>